<feature type="transmembrane region" description="Helical" evidence="13">
    <location>
        <begin position="240"/>
        <end position="258"/>
    </location>
</feature>
<dbReference type="EMBL" id="VSSQ01029618">
    <property type="protein sequence ID" value="MPM79820.1"/>
    <property type="molecule type" value="Genomic_DNA"/>
</dbReference>
<name>A0A645CRT1_9ZZZZ</name>
<keyword evidence="9" id="KW-0443">Lipid metabolism</keyword>
<keyword evidence="5" id="KW-0808">Transferase</keyword>
<feature type="transmembrane region" description="Helical" evidence="13">
    <location>
        <begin position="128"/>
        <end position="149"/>
    </location>
</feature>
<protein>
    <recommendedName>
        <fullName evidence="15">Phosphatidate cytidylyltransferase</fullName>
    </recommendedName>
</protein>
<evidence type="ECO:0008006" key="15">
    <source>
        <dbReference type="Google" id="ProtNLM"/>
    </source>
</evidence>
<organism evidence="14">
    <name type="scientific">bioreactor metagenome</name>
    <dbReference type="NCBI Taxonomy" id="1076179"/>
    <lineage>
        <taxon>unclassified sequences</taxon>
        <taxon>metagenomes</taxon>
        <taxon>ecological metagenomes</taxon>
    </lineage>
</organism>
<feature type="transmembrane region" description="Helical" evidence="13">
    <location>
        <begin position="76"/>
        <end position="95"/>
    </location>
</feature>
<comment type="similarity">
    <text evidence="2">Belongs to the CDS family.</text>
</comment>
<dbReference type="Pfam" id="PF01148">
    <property type="entry name" value="CTP_transf_1"/>
    <property type="match status" value="1"/>
</dbReference>
<evidence type="ECO:0000256" key="9">
    <source>
        <dbReference type="ARBA" id="ARBA00023098"/>
    </source>
</evidence>
<evidence type="ECO:0000256" key="6">
    <source>
        <dbReference type="ARBA" id="ARBA00022692"/>
    </source>
</evidence>
<evidence type="ECO:0000256" key="1">
    <source>
        <dbReference type="ARBA" id="ARBA00004651"/>
    </source>
</evidence>
<evidence type="ECO:0000256" key="8">
    <source>
        <dbReference type="ARBA" id="ARBA00022989"/>
    </source>
</evidence>
<reference evidence="14" key="1">
    <citation type="submission" date="2019-08" db="EMBL/GenBank/DDBJ databases">
        <authorList>
            <person name="Kucharzyk K."/>
            <person name="Murdoch R.W."/>
            <person name="Higgins S."/>
            <person name="Loffler F."/>
        </authorList>
    </citation>
    <scope>NUCLEOTIDE SEQUENCE</scope>
</reference>
<evidence type="ECO:0000256" key="10">
    <source>
        <dbReference type="ARBA" id="ARBA00023136"/>
    </source>
</evidence>
<keyword evidence="11" id="KW-0594">Phospholipid biosynthesis</keyword>
<keyword evidence="3" id="KW-1003">Cell membrane</keyword>
<comment type="subcellular location">
    <subcellularLocation>
        <location evidence="1">Cell membrane</location>
        <topology evidence="1">Multi-pass membrane protein</topology>
    </subcellularLocation>
</comment>
<evidence type="ECO:0000256" key="13">
    <source>
        <dbReference type="SAM" id="Phobius"/>
    </source>
</evidence>
<dbReference type="GO" id="GO:0016024">
    <property type="term" value="P:CDP-diacylglycerol biosynthetic process"/>
    <property type="evidence" value="ECO:0007669"/>
    <property type="project" value="TreeGrafter"/>
</dbReference>
<evidence type="ECO:0000256" key="2">
    <source>
        <dbReference type="ARBA" id="ARBA00010185"/>
    </source>
</evidence>
<dbReference type="AlphaFoldDB" id="A0A645CRT1"/>
<evidence type="ECO:0000256" key="4">
    <source>
        <dbReference type="ARBA" id="ARBA00022516"/>
    </source>
</evidence>
<dbReference type="PANTHER" id="PTHR46382:SF1">
    <property type="entry name" value="PHOSPHATIDATE CYTIDYLYLTRANSFERASE"/>
    <property type="match status" value="1"/>
</dbReference>
<keyword evidence="6 13" id="KW-0812">Transmembrane</keyword>
<keyword evidence="7" id="KW-0548">Nucleotidyltransferase</keyword>
<keyword evidence="10 13" id="KW-0472">Membrane</keyword>
<evidence type="ECO:0000313" key="14">
    <source>
        <dbReference type="EMBL" id="MPM79820.1"/>
    </source>
</evidence>
<feature type="transmembrane region" description="Helical" evidence="13">
    <location>
        <begin position="170"/>
        <end position="187"/>
    </location>
</feature>
<evidence type="ECO:0000256" key="11">
    <source>
        <dbReference type="ARBA" id="ARBA00023209"/>
    </source>
</evidence>
<proteinExistence type="inferred from homology"/>
<accession>A0A645CRT1</accession>
<keyword evidence="4" id="KW-0444">Lipid biosynthesis</keyword>
<evidence type="ECO:0000256" key="5">
    <source>
        <dbReference type="ARBA" id="ARBA00022679"/>
    </source>
</evidence>
<evidence type="ECO:0000256" key="12">
    <source>
        <dbReference type="ARBA" id="ARBA00023264"/>
    </source>
</evidence>
<feature type="transmembrane region" description="Helical" evidence="13">
    <location>
        <begin position="12"/>
        <end position="38"/>
    </location>
</feature>
<keyword evidence="8 13" id="KW-1133">Transmembrane helix</keyword>
<feature type="transmembrane region" description="Helical" evidence="13">
    <location>
        <begin position="102"/>
        <end position="122"/>
    </location>
</feature>
<sequence length="259" mass="28761">MFQRTVTILVWAPVFLAFLLLGSWPLAIFFIGIILLAVNEIKNIVEPKGIQIDLPAIAFLSSGAFFTQPLAEKNLIWMFFGFLVYLLAKKVLLFPSFTLNSLAMNCFTALYIVTPFWFGYYLRSGNNGLAWILIVCLLTWAYDIFAYLAGCYLGKNHPFPDISPNKSTEGIIGGLLGSVVIMILVGISMELSALHFGILGLLGGITAQIGDLVESSLKREYNIKDSGHLLPGHGGILDRFDSWILVVFVVILFQRYVIL</sequence>
<evidence type="ECO:0000256" key="7">
    <source>
        <dbReference type="ARBA" id="ARBA00022695"/>
    </source>
</evidence>
<dbReference type="GO" id="GO:0004605">
    <property type="term" value="F:phosphatidate cytidylyltransferase activity"/>
    <property type="evidence" value="ECO:0007669"/>
    <property type="project" value="TreeGrafter"/>
</dbReference>
<gene>
    <name evidence="14" type="ORF">SDC9_126862</name>
</gene>
<comment type="caution">
    <text evidence="14">The sequence shown here is derived from an EMBL/GenBank/DDBJ whole genome shotgun (WGS) entry which is preliminary data.</text>
</comment>
<dbReference type="PROSITE" id="PS01315">
    <property type="entry name" value="CDS"/>
    <property type="match status" value="1"/>
</dbReference>
<dbReference type="GO" id="GO:0005886">
    <property type="term" value="C:plasma membrane"/>
    <property type="evidence" value="ECO:0007669"/>
    <property type="project" value="UniProtKB-SubCell"/>
</dbReference>
<dbReference type="PANTHER" id="PTHR46382">
    <property type="entry name" value="PHOSPHATIDATE CYTIDYLYLTRANSFERASE"/>
    <property type="match status" value="1"/>
</dbReference>
<dbReference type="InterPro" id="IPR000374">
    <property type="entry name" value="PC_trans"/>
</dbReference>
<evidence type="ECO:0000256" key="3">
    <source>
        <dbReference type="ARBA" id="ARBA00022475"/>
    </source>
</evidence>
<keyword evidence="12" id="KW-1208">Phospholipid metabolism</keyword>